<accession>A0A3B1C8T3</accession>
<dbReference type="EMBL" id="UOGF01000016">
    <property type="protein sequence ID" value="VAX26599.1"/>
    <property type="molecule type" value="Genomic_DNA"/>
</dbReference>
<name>A0A3B1C8T3_9ZZZZ</name>
<protein>
    <submittedName>
        <fullName evidence="1">Uncharacterized protein</fullName>
    </submittedName>
</protein>
<dbReference type="InterPro" id="IPR027396">
    <property type="entry name" value="DsrEFH-like"/>
</dbReference>
<gene>
    <name evidence="1" type="ORF">MNBD_NITROSPIRAE01-937</name>
</gene>
<reference evidence="1" key="1">
    <citation type="submission" date="2018-06" db="EMBL/GenBank/DDBJ databases">
        <authorList>
            <person name="Zhirakovskaya E."/>
        </authorList>
    </citation>
    <scope>NUCLEOTIDE SEQUENCE</scope>
</reference>
<sequence length="87" mass="9987">MNKKKTLHILKNKKDQTPLDFIKQIEGAQKIAIILIQNAVFMDLSALKIQPLVLAEDPCVNIKTSHQKISYEEMLAMIFEYDAVVSW</sequence>
<evidence type="ECO:0000313" key="1">
    <source>
        <dbReference type="EMBL" id="VAX26599.1"/>
    </source>
</evidence>
<organism evidence="1">
    <name type="scientific">hydrothermal vent metagenome</name>
    <dbReference type="NCBI Taxonomy" id="652676"/>
    <lineage>
        <taxon>unclassified sequences</taxon>
        <taxon>metagenomes</taxon>
        <taxon>ecological metagenomes</taxon>
    </lineage>
</organism>
<dbReference type="AlphaFoldDB" id="A0A3B1C8T3"/>
<dbReference type="SUPFAM" id="SSF75169">
    <property type="entry name" value="DsrEFH-like"/>
    <property type="match status" value="1"/>
</dbReference>
<proteinExistence type="predicted"/>